<dbReference type="RefSeq" id="WP_014758999.1">
    <property type="nucleotide sequence ID" value="NC_017992.1"/>
</dbReference>
<evidence type="ECO:0000259" key="5">
    <source>
        <dbReference type="PROSITE" id="PS51063"/>
    </source>
</evidence>
<organism evidence="6 7">
    <name type="scientific">Thermoanaerobacterium saccharolyticum (strain DSM 8691 / JW/SL-YS485)</name>
    <dbReference type="NCBI Taxonomy" id="1094508"/>
    <lineage>
        <taxon>Bacteria</taxon>
        <taxon>Bacillati</taxon>
        <taxon>Bacillota</taxon>
        <taxon>Clostridia</taxon>
        <taxon>Thermoanaerobacterales</taxon>
        <taxon>Thermoanaerobacteraceae</taxon>
        <taxon>Thermoanaerobacterium</taxon>
    </lineage>
</organism>
<keyword evidence="2" id="KW-0238">DNA-binding</keyword>
<dbReference type="Proteomes" id="UP000006178">
    <property type="component" value="Chromosome"/>
</dbReference>
<dbReference type="PANTHER" id="PTHR24567">
    <property type="entry name" value="CRP FAMILY TRANSCRIPTIONAL REGULATORY PROTEIN"/>
    <property type="match status" value="1"/>
</dbReference>
<dbReference type="SUPFAM" id="SSF46785">
    <property type="entry name" value="Winged helix' DNA-binding domain"/>
    <property type="match status" value="1"/>
</dbReference>
<dbReference type="KEGG" id="tsh:Tsac_2156"/>
<dbReference type="SMART" id="SM00100">
    <property type="entry name" value="cNMP"/>
    <property type="match status" value="1"/>
</dbReference>
<dbReference type="SUPFAM" id="SSF51206">
    <property type="entry name" value="cAMP-binding domain-like"/>
    <property type="match status" value="1"/>
</dbReference>
<sequence length="225" mass="26176">MECKYCAQVVHIFNELNDEELKVISDLTKECFYKKGDIILNEGDILEQIYIIHSGKIKIYKINSDGKEQILYILKDGDTFGENSIFKEQKSTFYAEAMENVSMCILSKNDFVKIISKNPAIAFKIMNYLNERIKSLELLLKDLTTEDVKKRLMSIIYRLAKKDGMKDINGIKLRLYLSREDLANLAGTTRETVSRKLRELEHEGIIEFLSNREILIKDIDDFNEI</sequence>
<dbReference type="InterPro" id="IPR050397">
    <property type="entry name" value="Env_Response_Regulators"/>
</dbReference>
<dbReference type="PANTHER" id="PTHR24567:SF28">
    <property type="entry name" value="LISTERIOLYSIN REGULATORY PROTEIN"/>
    <property type="match status" value="1"/>
</dbReference>
<evidence type="ECO:0000256" key="3">
    <source>
        <dbReference type="ARBA" id="ARBA00023163"/>
    </source>
</evidence>
<dbReference type="STRING" id="1094508.Tsac_2156"/>
<dbReference type="InterPro" id="IPR014710">
    <property type="entry name" value="RmlC-like_jellyroll"/>
</dbReference>
<dbReference type="GO" id="GO:0003677">
    <property type="term" value="F:DNA binding"/>
    <property type="evidence" value="ECO:0007669"/>
    <property type="project" value="UniProtKB-KW"/>
</dbReference>
<dbReference type="SMART" id="SM00419">
    <property type="entry name" value="HTH_CRP"/>
    <property type="match status" value="1"/>
</dbReference>
<keyword evidence="7" id="KW-1185">Reference proteome</keyword>
<name>I3VXB5_THESW</name>
<dbReference type="Pfam" id="PF13545">
    <property type="entry name" value="HTH_Crp_2"/>
    <property type="match status" value="1"/>
</dbReference>
<dbReference type="BioCyc" id="TSAC1094508:GLMA-2187-MONOMER"/>
<gene>
    <name evidence="6" type="ordered locus">Tsac_2156</name>
</gene>
<feature type="domain" description="HTH crp-type" evidence="5">
    <location>
        <begin position="146"/>
        <end position="220"/>
    </location>
</feature>
<evidence type="ECO:0000259" key="4">
    <source>
        <dbReference type="PROSITE" id="PS50042"/>
    </source>
</evidence>
<dbReference type="PRINTS" id="PR00034">
    <property type="entry name" value="HTHCRP"/>
</dbReference>
<dbReference type="Gene3D" id="2.60.120.10">
    <property type="entry name" value="Jelly Rolls"/>
    <property type="match status" value="1"/>
</dbReference>
<dbReference type="GO" id="GO:0005829">
    <property type="term" value="C:cytosol"/>
    <property type="evidence" value="ECO:0007669"/>
    <property type="project" value="TreeGrafter"/>
</dbReference>
<dbReference type="InterPro" id="IPR012318">
    <property type="entry name" value="HTH_CRP"/>
</dbReference>
<dbReference type="GO" id="GO:0003700">
    <property type="term" value="F:DNA-binding transcription factor activity"/>
    <property type="evidence" value="ECO:0007669"/>
    <property type="project" value="TreeGrafter"/>
</dbReference>
<dbReference type="InterPro" id="IPR036388">
    <property type="entry name" value="WH-like_DNA-bd_sf"/>
</dbReference>
<proteinExistence type="predicted"/>
<feature type="domain" description="Cyclic nucleotide-binding" evidence="4">
    <location>
        <begin position="12"/>
        <end position="132"/>
    </location>
</feature>
<protein>
    <submittedName>
        <fullName evidence="6">Transcriptional regulator, Crp/Fnr family</fullName>
    </submittedName>
</protein>
<dbReference type="InterPro" id="IPR036390">
    <property type="entry name" value="WH_DNA-bd_sf"/>
</dbReference>
<dbReference type="Gene3D" id="1.10.10.10">
    <property type="entry name" value="Winged helix-like DNA-binding domain superfamily/Winged helix DNA-binding domain"/>
    <property type="match status" value="1"/>
</dbReference>
<dbReference type="InterPro" id="IPR018490">
    <property type="entry name" value="cNMP-bd_dom_sf"/>
</dbReference>
<dbReference type="CDD" id="cd00038">
    <property type="entry name" value="CAP_ED"/>
    <property type="match status" value="1"/>
</dbReference>
<reference evidence="6 7" key="1">
    <citation type="journal article" date="2014" name="Appl. Environ. Microbiol.">
        <title>Profile of Secreted Hydrolases, Associated Proteins, and SlpA in Thermoanaerobacterium saccharolyticum during the Degradation of Hemicellulose.</title>
        <authorList>
            <person name="Currie D.H."/>
            <person name="Guss A.M."/>
            <person name="Herring C.D."/>
            <person name="Giannone R.J."/>
            <person name="Johnson C.M."/>
            <person name="Lankford P.K."/>
            <person name="Brown S.D."/>
            <person name="Hettich R.L."/>
            <person name="Lynd L.R."/>
        </authorList>
    </citation>
    <scope>NUCLEOTIDE SEQUENCE [LARGE SCALE GENOMIC DNA]</scope>
    <source>
        <strain evidence="7">DSM 8691 / JW/SL-YS485</strain>
    </source>
</reference>
<dbReference type="PROSITE" id="PS50042">
    <property type="entry name" value="CNMP_BINDING_3"/>
    <property type="match status" value="1"/>
</dbReference>
<dbReference type="CDD" id="cd00092">
    <property type="entry name" value="HTH_CRP"/>
    <property type="match status" value="1"/>
</dbReference>
<evidence type="ECO:0000313" key="7">
    <source>
        <dbReference type="Proteomes" id="UP000006178"/>
    </source>
</evidence>
<dbReference type="Pfam" id="PF00027">
    <property type="entry name" value="cNMP_binding"/>
    <property type="match status" value="1"/>
</dbReference>
<evidence type="ECO:0000256" key="2">
    <source>
        <dbReference type="ARBA" id="ARBA00023125"/>
    </source>
</evidence>
<evidence type="ECO:0000256" key="1">
    <source>
        <dbReference type="ARBA" id="ARBA00023015"/>
    </source>
</evidence>
<dbReference type="PROSITE" id="PS51063">
    <property type="entry name" value="HTH_CRP_2"/>
    <property type="match status" value="1"/>
</dbReference>
<dbReference type="AlphaFoldDB" id="I3VXB5"/>
<accession>I3VXB5</accession>
<dbReference type="EMBL" id="CP003184">
    <property type="protein sequence ID" value="AFK87160.1"/>
    <property type="molecule type" value="Genomic_DNA"/>
</dbReference>
<keyword evidence="3" id="KW-0804">Transcription</keyword>
<dbReference type="PATRIC" id="fig|1094508.3.peg.2183"/>
<dbReference type="InterPro" id="IPR000595">
    <property type="entry name" value="cNMP-bd_dom"/>
</dbReference>
<evidence type="ECO:0000313" key="6">
    <source>
        <dbReference type="EMBL" id="AFK87160.1"/>
    </source>
</evidence>
<dbReference type="eggNOG" id="COG0664">
    <property type="taxonomic scope" value="Bacteria"/>
</dbReference>
<keyword evidence="1" id="KW-0805">Transcription regulation</keyword>